<dbReference type="GO" id="GO:0008270">
    <property type="term" value="F:zinc ion binding"/>
    <property type="evidence" value="ECO:0007669"/>
    <property type="project" value="UniProtKB-KW"/>
</dbReference>
<dbReference type="Pfam" id="PF00628">
    <property type="entry name" value="PHD"/>
    <property type="match status" value="1"/>
</dbReference>
<dbReference type="SUPFAM" id="SSF55729">
    <property type="entry name" value="Acyl-CoA N-acyltransferases (Nat)"/>
    <property type="match status" value="1"/>
</dbReference>
<dbReference type="Gene3D" id="3.30.40.10">
    <property type="entry name" value="Zinc/RING finger domain, C3HC4 (zinc finger)"/>
    <property type="match status" value="1"/>
</dbReference>
<sequence length="433" mass="49010">MIQMGTIKENEKVQYVDNKGKCVLYGEVTYDGILCGSCNKDMSISEFEAHSRINASDPLRNIYVEKGNSLLQCMIETWNKQDESAREDFHIFAPREGDHWDDVCAVCGTDDGNLFICCESCTLTFHKSCLDMEPVSGTVLTAVANSVARMLQIKWTALKDFSCLSFLNVVCVAKDVYHKSCGEASGGDDFNSEQAFCDKKCKEIFERLQLLLGVQHKLDDNYTWRFIRRAAIGSNALQIEPHVIECNSKLAVAMSIMNDCFKPFADSRSGINMMNSVVYNRGSNFARLNCSRFFTAILESGDEVISVANLRIHEKKVAEMPYVATGPLYMNQGMWRRLMKGIVWALGYLEVETLVIPAVPHLENFWCASFGFERVDENDEKVMKKMNMLVFPHSVVLKKTIPKYTGFYDPDAAVPQHQKSKSRSKSKRVRRAN</sequence>
<dbReference type="AlphaFoldDB" id="A0AAN9ISP9"/>
<dbReference type="InterPro" id="IPR016181">
    <property type="entry name" value="Acyl_CoA_acyltransferase"/>
</dbReference>
<feature type="domain" description="PHD-type" evidence="7">
    <location>
        <begin position="104"/>
        <end position="133"/>
    </location>
</feature>
<feature type="compositionally biased region" description="Basic residues" evidence="6">
    <location>
        <begin position="418"/>
        <end position="433"/>
    </location>
</feature>
<dbReference type="InterPro" id="IPR032308">
    <property type="entry name" value="TDBD"/>
</dbReference>
<accession>A0AAN9ISP9</accession>
<gene>
    <name evidence="10" type="ORF">RJT34_20096</name>
</gene>
<evidence type="ECO:0000313" key="11">
    <source>
        <dbReference type="Proteomes" id="UP001359559"/>
    </source>
</evidence>
<keyword evidence="11" id="KW-1185">Reference proteome</keyword>
<keyword evidence="3" id="KW-0863">Zinc-finger</keyword>
<comment type="subcellular location">
    <subcellularLocation>
        <location evidence="1">Nucleus</location>
    </subcellularLocation>
</comment>
<comment type="caution">
    <text evidence="10">The sequence shown here is derived from an EMBL/GenBank/DDBJ whole genome shotgun (WGS) entry which is preliminary data.</text>
</comment>
<reference evidence="10 11" key="1">
    <citation type="submission" date="2024-01" db="EMBL/GenBank/DDBJ databases">
        <title>The genomes of 5 underutilized Papilionoideae crops provide insights into root nodulation and disease resistance.</title>
        <authorList>
            <person name="Yuan L."/>
        </authorList>
    </citation>
    <scope>NUCLEOTIDE SEQUENCE [LARGE SCALE GENOMIC DNA]</scope>
    <source>
        <strain evidence="10">LY-2023</strain>
        <tissue evidence="10">Leaf</tissue>
    </source>
</reference>
<dbReference type="Proteomes" id="UP001359559">
    <property type="component" value="Unassembled WGS sequence"/>
</dbReference>
<dbReference type="Pfam" id="PF16135">
    <property type="entry name" value="TDBD"/>
    <property type="match status" value="1"/>
</dbReference>
<dbReference type="InterPro" id="IPR011011">
    <property type="entry name" value="Znf_FYVE_PHD"/>
</dbReference>
<evidence type="ECO:0000259" key="7">
    <source>
        <dbReference type="Pfam" id="PF00628"/>
    </source>
</evidence>
<evidence type="ECO:0000259" key="9">
    <source>
        <dbReference type="Pfam" id="PF23209"/>
    </source>
</evidence>
<protein>
    <recommendedName>
        <fullName evidence="12">Zinc finger PHD-type domain-containing protein</fullName>
    </recommendedName>
</protein>
<evidence type="ECO:0000313" key="10">
    <source>
        <dbReference type="EMBL" id="KAK7285328.1"/>
    </source>
</evidence>
<dbReference type="PANTHER" id="PTHR46309:SF1">
    <property type="entry name" value="PHD FINGER PROTEIN 12"/>
    <property type="match status" value="1"/>
</dbReference>
<keyword evidence="5" id="KW-0539">Nucleus</keyword>
<dbReference type="SUPFAM" id="SSF57903">
    <property type="entry name" value="FYVE/PHD zinc finger"/>
    <property type="match status" value="1"/>
</dbReference>
<keyword evidence="4" id="KW-0862">Zinc</keyword>
<keyword evidence="2" id="KW-0479">Metal-binding</keyword>
<dbReference type="GO" id="GO:0005634">
    <property type="term" value="C:nucleus"/>
    <property type="evidence" value="ECO:0007669"/>
    <property type="project" value="UniProtKB-SubCell"/>
</dbReference>
<evidence type="ECO:0000256" key="5">
    <source>
        <dbReference type="ARBA" id="ARBA00023242"/>
    </source>
</evidence>
<dbReference type="InterPro" id="IPR042163">
    <property type="entry name" value="PHF12"/>
</dbReference>
<feature type="region of interest" description="Disordered" evidence="6">
    <location>
        <begin position="412"/>
        <end position="433"/>
    </location>
</feature>
<evidence type="ECO:0000259" key="8">
    <source>
        <dbReference type="Pfam" id="PF16135"/>
    </source>
</evidence>
<dbReference type="GO" id="GO:0003714">
    <property type="term" value="F:transcription corepressor activity"/>
    <property type="evidence" value="ECO:0007669"/>
    <property type="project" value="InterPro"/>
</dbReference>
<evidence type="ECO:0000256" key="3">
    <source>
        <dbReference type="ARBA" id="ARBA00022771"/>
    </source>
</evidence>
<dbReference type="InterPro" id="IPR056511">
    <property type="entry name" value="IDM1_C"/>
</dbReference>
<dbReference type="PANTHER" id="PTHR46309">
    <property type="entry name" value="PHD FINGER PROTEIN 12"/>
    <property type="match status" value="1"/>
</dbReference>
<evidence type="ECO:0008006" key="12">
    <source>
        <dbReference type="Google" id="ProtNLM"/>
    </source>
</evidence>
<dbReference type="Gene3D" id="3.40.630.30">
    <property type="match status" value="1"/>
</dbReference>
<dbReference type="GO" id="GO:0006357">
    <property type="term" value="P:regulation of transcription by RNA polymerase II"/>
    <property type="evidence" value="ECO:0007669"/>
    <property type="project" value="TreeGrafter"/>
</dbReference>
<dbReference type="InterPro" id="IPR013083">
    <property type="entry name" value="Znf_RING/FYVE/PHD"/>
</dbReference>
<evidence type="ECO:0000256" key="1">
    <source>
        <dbReference type="ARBA" id="ARBA00004123"/>
    </source>
</evidence>
<dbReference type="Pfam" id="PF23209">
    <property type="entry name" value="IDM1_C"/>
    <property type="match status" value="1"/>
</dbReference>
<feature type="domain" description="Tify" evidence="8">
    <location>
        <begin position="26"/>
        <end position="76"/>
    </location>
</feature>
<dbReference type="EMBL" id="JAYKXN010000005">
    <property type="protein sequence ID" value="KAK7285328.1"/>
    <property type="molecule type" value="Genomic_DNA"/>
</dbReference>
<proteinExistence type="predicted"/>
<dbReference type="InterPro" id="IPR019787">
    <property type="entry name" value="Znf_PHD-finger"/>
</dbReference>
<name>A0AAN9ISP9_CLITE</name>
<evidence type="ECO:0000256" key="4">
    <source>
        <dbReference type="ARBA" id="ARBA00022833"/>
    </source>
</evidence>
<evidence type="ECO:0000256" key="6">
    <source>
        <dbReference type="SAM" id="MobiDB-lite"/>
    </source>
</evidence>
<evidence type="ECO:0000256" key="2">
    <source>
        <dbReference type="ARBA" id="ARBA00022723"/>
    </source>
</evidence>
<feature type="domain" description="Increased DNA methylation 1 C-terminal" evidence="9">
    <location>
        <begin position="261"/>
        <end position="399"/>
    </location>
</feature>
<organism evidence="10 11">
    <name type="scientific">Clitoria ternatea</name>
    <name type="common">Butterfly pea</name>
    <dbReference type="NCBI Taxonomy" id="43366"/>
    <lineage>
        <taxon>Eukaryota</taxon>
        <taxon>Viridiplantae</taxon>
        <taxon>Streptophyta</taxon>
        <taxon>Embryophyta</taxon>
        <taxon>Tracheophyta</taxon>
        <taxon>Spermatophyta</taxon>
        <taxon>Magnoliopsida</taxon>
        <taxon>eudicotyledons</taxon>
        <taxon>Gunneridae</taxon>
        <taxon>Pentapetalae</taxon>
        <taxon>rosids</taxon>
        <taxon>fabids</taxon>
        <taxon>Fabales</taxon>
        <taxon>Fabaceae</taxon>
        <taxon>Papilionoideae</taxon>
        <taxon>50 kb inversion clade</taxon>
        <taxon>NPAAA clade</taxon>
        <taxon>indigoferoid/millettioid clade</taxon>
        <taxon>Phaseoleae</taxon>
        <taxon>Clitoria</taxon>
    </lineage>
</organism>